<dbReference type="CDD" id="cd00614">
    <property type="entry name" value="CGS_like"/>
    <property type="match status" value="1"/>
</dbReference>
<keyword evidence="5 8" id="KW-0663">Pyridoxal phosphate</keyword>
<comment type="cofactor">
    <cofactor evidence="1 9">
        <name>pyridoxal 5'-phosphate</name>
        <dbReference type="ChEBI" id="CHEBI:597326"/>
    </cofactor>
</comment>
<dbReference type="FunFam" id="3.40.640.10:FF:000009">
    <property type="entry name" value="Cystathionine gamma-synthase homolog"/>
    <property type="match status" value="1"/>
</dbReference>
<evidence type="ECO:0000256" key="9">
    <source>
        <dbReference type="RuleBase" id="RU362118"/>
    </source>
</evidence>
<dbReference type="InterPro" id="IPR015424">
    <property type="entry name" value="PyrdxlP-dep_Trfase"/>
</dbReference>
<dbReference type="Gene3D" id="3.90.1150.10">
    <property type="entry name" value="Aspartate Aminotransferase, domain 1"/>
    <property type="match status" value="1"/>
</dbReference>
<keyword evidence="11" id="KW-1185">Reference proteome</keyword>
<gene>
    <name evidence="10" type="ORF">QTG54_010395</name>
</gene>
<dbReference type="GO" id="GO:0005737">
    <property type="term" value="C:cytoplasm"/>
    <property type="evidence" value="ECO:0007669"/>
    <property type="project" value="TreeGrafter"/>
</dbReference>
<evidence type="ECO:0000256" key="8">
    <source>
        <dbReference type="PIRSR" id="PIRSR001434-2"/>
    </source>
</evidence>
<evidence type="ECO:0000256" key="4">
    <source>
        <dbReference type="ARBA" id="ARBA00012085"/>
    </source>
</evidence>
<keyword evidence="10" id="KW-0456">Lyase</keyword>
<keyword evidence="6" id="KW-0028">Amino-acid biosynthesis</keyword>
<comment type="caution">
    <text evidence="10">The sequence shown here is derived from an EMBL/GenBank/DDBJ whole genome shotgun (WGS) entry which is preliminary data.</text>
</comment>
<comment type="similarity">
    <text evidence="3 9">Belongs to the trans-sulfuration enzymes family.</text>
</comment>
<proteinExistence type="inferred from homology"/>
<evidence type="ECO:0000256" key="6">
    <source>
        <dbReference type="ARBA" id="ARBA00023192"/>
    </source>
</evidence>
<keyword evidence="6" id="KW-0198">Cysteine biosynthesis</keyword>
<dbReference type="GO" id="GO:0019343">
    <property type="term" value="P:cysteine biosynthetic process via cystathionine"/>
    <property type="evidence" value="ECO:0007669"/>
    <property type="project" value="TreeGrafter"/>
</dbReference>
<organism evidence="10 11">
    <name type="scientific">Skeletonema marinoi</name>
    <dbReference type="NCBI Taxonomy" id="267567"/>
    <lineage>
        <taxon>Eukaryota</taxon>
        <taxon>Sar</taxon>
        <taxon>Stramenopiles</taxon>
        <taxon>Ochrophyta</taxon>
        <taxon>Bacillariophyta</taxon>
        <taxon>Coscinodiscophyceae</taxon>
        <taxon>Thalassiosirophycidae</taxon>
        <taxon>Thalassiosirales</taxon>
        <taxon>Skeletonemataceae</taxon>
        <taxon>Skeletonema</taxon>
        <taxon>Skeletonema marinoi-dohrnii complex</taxon>
    </lineage>
</organism>
<dbReference type="InterPro" id="IPR000277">
    <property type="entry name" value="Cys/Met-Metab_PyrdxlP-dep_enz"/>
</dbReference>
<dbReference type="GO" id="GO:0019346">
    <property type="term" value="P:transsulfuration"/>
    <property type="evidence" value="ECO:0007669"/>
    <property type="project" value="InterPro"/>
</dbReference>
<protein>
    <recommendedName>
        <fullName evidence="4">cystathionine gamma-lyase</fullName>
        <ecNumber evidence="4">4.4.1.1</ecNumber>
    </recommendedName>
    <alternativeName>
        <fullName evidence="7">Gamma-cystathionase</fullName>
    </alternativeName>
</protein>
<accession>A0AAD9DAN1</accession>
<dbReference type="SUPFAM" id="SSF53383">
    <property type="entry name" value="PLP-dependent transferases"/>
    <property type="match status" value="1"/>
</dbReference>
<evidence type="ECO:0000313" key="11">
    <source>
        <dbReference type="Proteomes" id="UP001224775"/>
    </source>
</evidence>
<dbReference type="Gene3D" id="3.40.640.10">
    <property type="entry name" value="Type I PLP-dependent aspartate aminotransferase-like (Major domain)"/>
    <property type="match status" value="1"/>
</dbReference>
<reference evidence="10" key="1">
    <citation type="submission" date="2023-06" db="EMBL/GenBank/DDBJ databases">
        <title>Survivors Of The Sea: Transcriptome response of Skeletonema marinoi to long-term dormancy.</title>
        <authorList>
            <person name="Pinder M.I.M."/>
            <person name="Kourtchenko O."/>
            <person name="Robertson E.K."/>
            <person name="Larsson T."/>
            <person name="Maumus F."/>
            <person name="Osuna-Cruz C.M."/>
            <person name="Vancaester E."/>
            <person name="Stenow R."/>
            <person name="Vandepoele K."/>
            <person name="Ploug H."/>
            <person name="Bruchert V."/>
            <person name="Godhe A."/>
            <person name="Topel M."/>
        </authorList>
    </citation>
    <scope>NUCLEOTIDE SEQUENCE</scope>
    <source>
        <strain evidence="10">R05AC</strain>
    </source>
</reference>
<comment type="pathway">
    <text evidence="2">Amino-acid biosynthesis; L-cysteine biosynthesis; L-cysteine from L-homocysteine and L-serine: step 2/2.</text>
</comment>
<dbReference type="InterPro" id="IPR015422">
    <property type="entry name" value="PyrdxlP-dep_Trfase_small"/>
</dbReference>
<evidence type="ECO:0000256" key="3">
    <source>
        <dbReference type="ARBA" id="ARBA00009077"/>
    </source>
</evidence>
<evidence type="ECO:0000313" key="10">
    <source>
        <dbReference type="EMBL" id="KAK1739079.1"/>
    </source>
</evidence>
<dbReference type="EMBL" id="JATAAI010000019">
    <property type="protein sequence ID" value="KAK1739079.1"/>
    <property type="molecule type" value="Genomic_DNA"/>
</dbReference>
<dbReference type="PIRSF" id="PIRSF001434">
    <property type="entry name" value="CGS"/>
    <property type="match status" value="1"/>
</dbReference>
<evidence type="ECO:0000256" key="5">
    <source>
        <dbReference type="ARBA" id="ARBA00022898"/>
    </source>
</evidence>
<dbReference type="Pfam" id="PF01053">
    <property type="entry name" value="Cys_Met_Meta_PP"/>
    <property type="match status" value="1"/>
</dbReference>
<evidence type="ECO:0000256" key="7">
    <source>
        <dbReference type="ARBA" id="ARBA00029853"/>
    </source>
</evidence>
<feature type="modified residue" description="N6-(pyridoxal phosphate)lysine" evidence="8">
    <location>
        <position position="257"/>
    </location>
</feature>
<dbReference type="PANTHER" id="PTHR11808:SF15">
    <property type="entry name" value="CYSTATHIONINE GAMMA-LYASE"/>
    <property type="match status" value="1"/>
</dbReference>
<dbReference type="AlphaFoldDB" id="A0AAD9DAN1"/>
<dbReference type="GO" id="GO:0030170">
    <property type="term" value="F:pyridoxal phosphate binding"/>
    <property type="evidence" value="ECO:0007669"/>
    <property type="project" value="InterPro"/>
</dbReference>
<evidence type="ECO:0000256" key="2">
    <source>
        <dbReference type="ARBA" id="ARBA00005038"/>
    </source>
</evidence>
<dbReference type="InterPro" id="IPR015421">
    <property type="entry name" value="PyrdxlP-dep_Trfase_major"/>
</dbReference>
<dbReference type="PANTHER" id="PTHR11808">
    <property type="entry name" value="TRANS-SULFURATION ENZYME FAMILY MEMBER"/>
    <property type="match status" value="1"/>
</dbReference>
<sequence>MTFISTTMATDNGHLNDASPSAVDQTVVDAIAAAELYHSAGTTYLHIDNPLTSNSSASSNNDANPSGAVVPPISLATTFRQNTPGEPMARDDPNSWGLGYEYSRTGNPTRGVFERAVAAAEKTKYCVAFSSGSAATSAVIHLLSPGEKLLSIDDVYGGTQRYFRKVVNPRMGIDVDFVDFGNKDEVQSKLKSGGGKTKLFWLETPTNPTLKVTCIRSVAALAKEHNALLAVDNTFCSPYFQNPVEFGADIIVHSVTKYINGHSDVVMGVVCTNDEDVYKQLRFTQNGVGAVPSPFDCFLALRGLKTLHLRMEAAARYVDLNANAIALFLERQDSVSKVVYPGLKSHPQHEIATRQQNGYGAMITFYCVGGREQAAIILQNLRVFALAESLGAIESLAESPSLMTHASVPDEQRKLLGIDDTLIRLSVGVESCVDLISDLDSALNAALSSVGGK</sequence>
<name>A0AAD9DAN1_9STRA</name>
<evidence type="ECO:0000256" key="1">
    <source>
        <dbReference type="ARBA" id="ARBA00001933"/>
    </source>
</evidence>
<dbReference type="EC" id="4.4.1.1" evidence="4"/>
<dbReference type="GO" id="GO:0004123">
    <property type="term" value="F:cystathionine gamma-lyase activity"/>
    <property type="evidence" value="ECO:0007669"/>
    <property type="project" value="TreeGrafter"/>
</dbReference>
<dbReference type="Proteomes" id="UP001224775">
    <property type="component" value="Unassembled WGS sequence"/>
</dbReference>